<dbReference type="InParanoid" id="L5KCZ9"/>
<evidence type="ECO:0000313" key="2">
    <source>
        <dbReference type="Proteomes" id="UP000010552"/>
    </source>
</evidence>
<dbReference type="EMBL" id="KB030893">
    <property type="protein sequence ID" value="ELK08363.1"/>
    <property type="molecule type" value="Genomic_DNA"/>
</dbReference>
<dbReference type="Proteomes" id="UP000010552">
    <property type="component" value="Unassembled WGS sequence"/>
</dbReference>
<proteinExistence type="predicted"/>
<name>L5KCZ9_PTEAL</name>
<reference evidence="2" key="1">
    <citation type="journal article" date="2013" name="Science">
        <title>Comparative analysis of bat genomes provides insight into the evolution of flight and immunity.</title>
        <authorList>
            <person name="Zhang G."/>
            <person name="Cowled C."/>
            <person name="Shi Z."/>
            <person name="Huang Z."/>
            <person name="Bishop-Lilly K.A."/>
            <person name="Fang X."/>
            <person name="Wynne J.W."/>
            <person name="Xiong Z."/>
            <person name="Baker M.L."/>
            <person name="Zhao W."/>
            <person name="Tachedjian M."/>
            <person name="Zhu Y."/>
            <person name="Zhou P."/>
            <person name="Jiang X."/>
            <person name="Ng J."/>
            <person name="Yang L."/>
            <person name="Wu L."/>
            <person name="Xiao J."/>
            <person name="Feng Y."/>
            <person name="Chen Y."/>
            <person name="Sun X."/>
            <person name="Zhang Y."/>
            <person name="Marsh G.A."/>
            <person name="Crameri G."/>
            <person name="Broder C.C."/>
            <person name="Frey K.G."/>
            <person name="Wang L.F."/>
            <person name="Wang J."/>
        </authorList>
    </citation>
    <scope>NUCLEOTIDE SEQUENCE [LARGE SCALE GENOMIC DNA]</scope>
</reference>
<dbReference type="AlphaFoldDB" id="L5KCZ9"/>
<accession>L5KCZ9</accession>
<protein>
    <submittedName>
        <fullName evidence="1">Uncharacterized protein</fullName>
    </submittedName>
</protein>
<organism evidence="1 2">
    <name type="scientific">Pteropus alecto</name>
    <name type="common">Black flying fox</name>
    <dbReference type="NCBI Taxonomy" id="9402"/>
    <lineage>
        <taxon>Eukaryota</taxon>
        <taxon>Metazoa</taxon>
        <taxon>Chordata</taxon>
        <taxon>Craniata</taxon>
        <taxon>Vertebrata</taxon>
        <taxon>Euteleostomi</taxon>
        <taxon>Mammalia</taxon>
        <taxon>Eutheria</taxon>
        <taxon>Laurasiatheria</taxon>
        <taxon>Chiroptera</taxon>
        <taxon>Yinpterochiroptera</taxon>
        <taxon>Pteropodoidea</taxon>
        <taxon>Pteropodidae</taxon>
        <taxon>Pteropodinae</taxon>
        <taxon>Pteropus</taxon>
    </lineage>
</organism>
<gene>
    <name evidence="1" type="ORF">PAL_GLEAN10009954</name>
</gene>
<keyword evidence="2" id="KW-1185">Reference proteome</keyword>
<sequence length="95" mass="10441">MCRFRGVYGLESHMAVGPAGASTLLLFSKQDKINESTHLHEEQHVFPRSAQSFSQLLLQLAYRPEPQTLARIRTLAWPLHPAVDPAPPPPSASAA</sequence>
<evidence type="ECO:0000313" key="1">
    <source>
        <dbReference type="EMBL" id="ELK08363.1"/>
    </source>
</evidence>